<feature type="binding site" evidence="7">
    <location>
        <position position="94"/>
    </location>
    <ligand>
        <name>Zn(2+)</name>
        <dbReference type="ChEBI" id="CHEBI:29105"/>
    </ligand>
</feature>
<keyword evidence="7" id="KW-0479">Metal-binding</keyword>
<dbReference type="SUPFAM" id="SSF46785">
    <property type="entry name" value="Winged helix' DNA-binding domain"/>
    <property type="match status" value="1"/>
</dbReference>
<evidence type="ECO:0000256" key="8">
    <source>
        <dbReference type="PIRSR" id="PIRSR602481-2"/>
    </source>
</evidence>
<dbReference type="GO" id="GO:0000976">
    <property type="term" value="F:transcription cis-regulatory region binding"/>
    <property type="evidence" value="ECO:0007669"/>
    <property type="project" value="TreeGrafter"/>
</dbReference>
<comment type="cofactor">
    <cofactor evidence="7">
        <name>Zn(2+)</name>
        <dbReference type="ChEBI" id="CHEBI:29105"/>
    </cofactor>
    <text evidence="7">Binds 1 zinc ion per subunit.</text>
</comment>
<keyword evidence="6" id="KW-0804">Transcription</keyword>
<dbReference type="SMR" id="A0A1H9A5Z5"/>
<accession>A0A1H9A5Z5</accession>
<dbReference type="Gene3D" id="3.30.1490.190">
    <property type="match status" value="1"/>
</dbReference>
<dbReference type="PANTHER" id="PTHR33202:SF7">
    <property type="entry name" value="FERRIC UPTAKE REGULATION PROTEIN"/>
    <property type="match status" value="1"/>
</dbReference>
<feature type="binding site" evidence="8">
    <location>
        <position position="85"/>
    </location>
    <ligand>
        <name>Fe cation</name>
        <dbReference type="ChEBI" id="CHEBI:24875"/>
    </ligand>
</feature>
<name>A0A1H9A5Z5_9SPIR</name>
<proteinExistence type="inferred from homology"/>
<protein>
    <submittedName>
        <fullName evidence="9">Fur family transcriptional regulator, ferric uptake regulator</fullName>
    </submittedName>
</protein>
<dbReference type="GO" id="GO:0008270">
    <property type="term" value="F:zinc ion binding"/>
    <property type="evidence" value="ECO:0007669"/>
    <property type="project" value="TreeGrafter"/>
</dbReference>
<evidence type="ECO:0000256" key="6">
    <source>
        <dbReference type="ARBA" id="ARBA00023163"/>
    </source>
</evidence>
<evidence type="ECO:0000256" key="7">
    <source>
        <dbReference type="PIRSR" id="PIRSR602481-1"/>
    </source>
</evidence>
<evidence type="ECO:0000256" key="4">
    <source>
        <dbReference type="ARBA" id="ARBA00023015"/>
    </source>
</evidence>
<feature type="binding site" evidence="8">
    <location>
        <position position="106"/>
    </location>
    <ligand>
        <name>Fe cation</name>
        <dbReference type="ChEBI" id="CHEBI:24875"/>
    </ligand>
</feature>
<evidence type="ECO:0000313" key="9">
    <source>
        <dbReference type="EMBL" id="SEP72152.1"/>
    </source>
</evidence>
<dbReference type="RefSeq" id="WP_074640092.1">
    <property type="nucleotide sequence ID" value="NZ_FOFU01000001.1"/>
</dbReference>
<dbReference type="EMBL" id="FOFU01000001">
    <property type="protein sequence ID" value="SEP72152.1"/>
    <property type="molecule type" value="Genomic_DNA"/>
</dbReference>
<dbReference type="AlphaFoldDB" id="A0A1H9A5Z5"/>
<dbReference type="CDD" id="cd07153">
    <property type="entry name" value="Fur_like"/>
    <property type="match status" value="1"/>
</dbReference>
<dbReference type="InterPro" id="IPR002481">
    <property type="entry name" value="FUR"/>
</dbReference>
<evidence type="ECO:0000256" key="2">
    <source>
        <dbReference type="ARBA" id="ARBA00022491"/>
    </source>
</evidence>
<feature type="binding site" evidence="7">
    <location>
        <position position="91"/>
    </location>
    <ligand>
        <name>Zn(2+)</name>
        <dbReference type="ChEBI" id="CHEBI:29105"/>
    </ligand>
</feature>
<keyword evidence="4" id="KW-0805">Transcription regulation</keyword>
<dbReference type="Proteomes" id="UP000182360">
    <property type="component" value="Unassembled WGS sequence"/>
</dbReference>
<dbReference type="Gene3D" id="1.10.10.10">
    <property type="entry name" value="Winged helix-like DNA-binding domain superfamily/Winged helix DNA-binding domain"/>
    <property type="match status" value="1"/>
</dbReference>
<keyword evidence="2" id="KW-0678">Repressor</keyword>
<dbReference type="STRING" id="163.SAMN04487775_10414"/>
<gene>
    <name evidence="9" type="ORF">SAMN04487977_101219</name>
</gene>
<comment type="similarity">
    <text evidence="1">Belongs to the Fur family.</text>
</comment>
<evidence type="ECO:0000256" key="3">
    <source>
        <dbReference type="ARBA" id="ARBA00022833"/>
    </source>
</evidence>
<dbReference type="InterPro" id="IPR043135">
    <property type="entry name" value="Fur_C"/>
</dbReference>
<reference evidence="9 10" key="1">
    <citation type="submission" date="2016-10" db="EMBL/GenBank/DDBJ databases">
        <authorList>
            <person name="de Groot N.N."/>
        </authorList>
    </citation>
    <scope>NUCLEOTIDE SEQUENCE [LARGE SCALE GENOMIC DNA]</scope>
    <source>
        <strain evidence="9 10">B25</strain>
    </source>
</reference>
<organism evidence="9 10">
    <name type="scientific">Treponema bryantii</name>
    <dbReference type="NCBI Taxonomy" id="163"/>
    <lineage>
        <taxon>Bacteria</taxon>
        <taxon>Pseudomonadati</taxon>
        <taxon>Spirochaetota</taxon>
        <taxon>Spirochaetia</taxon>
        <taxon>Spirochaetales</taxon>
        <taxon>Treponemataceae</taxon>
        <taxon>Treponema</taxon>
    </lineage>
</organism>
<dbReference type="GO" id="GO:1900376">
    <property type="term" value="P:regulation of secondary metabolite biosynthetic process"/>
    <property type="evidence" value="ECO:0007669"/>
    <property type="project" value="TreeGrafter"/>
</dbReference>
<keyword evidence="3 7" id="KW-0862">Zinc</keyword>
<evidence type="ECO:0000313" key="10">
    <source>
        <dbReference type="Proteomes" id="UP000182360"/>
    </source>
</evidence>
<comment type="cofactor">
    <cofactor evidence="8">
        <name>Mn(2+)</name>
        <dbReference type="ChEBI" id="CHEBI:29035"/>
    </cofactor>
    <cofactor evidence="8">
        <name>Fe(2+)</name>
        <dbReference type="ChEBI" id="CHEBI:29033"/>
    </cofactor>
    <text evidence="8">Binds 1 Mn(2+) or Fe(2+) ion per subunit.</text>
</comment>
<dbReference type="InterPro" id="IPR036388">
    <property type="entry name" value="WH-like_DNA-bd_sf"/>
</dbReference>
<dbReference type="OrthoDB" id="8659436at2"/>
<feature type="binding site" evidence="7">
    <location>
        <position position="131"/>
    </location>
    <ligand>
        <name>Zn(2+)</name>
        <dbReference type="ChEBI" id="CHEBI:29105"/>
    </ligand>
</feature>
<dbReference type="InterPro" id="IPR036390">
    <property type="entry name" value="WH_DNA-bd_sf"/>
</dbReference>
<evidence type="ECO:0000256" key="1">
    <source>
        <dbReference type="ARBA" id="ARBA00007957"/>
    </source>
</evidence>
<keyword evidence="8" id="KW-0408">Iron</keyword>
<dbReference type="Pfam" id="PF01475">
    <property type="entry name" value="FUR"/>
    <property type="match status" value="1"/>
</dbReference>
<dbReference type="GO" id="GO:0045892">
    <property type="term" value="P:negative regulation of DNA-templated transcription"/>
    <property type="evidence" value="ECO:0007669"/>
    <property type="project" value="TreeGrafter"/>
</dbReference>
<feature type="binding site" evidence="7">
    <location>
        <position position="134"/>
    </location>
    <ligand>
        <name>Zn(2+)</name>
        <dbReference type="ChEBI" id="CHEBI:29105"/>
    </ligand>
</feature>
<sequence>MQKAAYKTKQQELLFSYLREMQGQHFTAEDVRAHFEAKNISIGIATIYRQLEKLVNEGKIQKYFIDDHSAACFEYSGEDCNKNDHHFHLKCELCGRLIHLECDELEELGGHLKTEHGFVINPLRTVFYGLCTDCADKKVKEDE</sequence>
<keyword evidence="5" id="KW-0238">DNA-binding</keyword>
<keyword evidence="10" id="KW-1185">Reference proteome</keyword>
<dbReference type="PANTHER" id="PTHR33202">
    <property type="entry name" value="ZINC UPTAKE REGULATION PROTEIN"/>
    <property type="match status" value="1"/>
</dbReference>
<evidence type="ECO:0000256" key="5">
    <source>
        <dbReference type="ARBA" id="ARBA00023125"/>
    </source>
</evidence>
<dbReference type="GO" id="GO:0003700">
    <property type="term" value="F:DNA-binding transcription factor activity"/>
    <property type="evidence" value="ECO:0007669"/>
    <property type="project" value="InterPro"/>
</dbReference>